<name>A0A1W6Z2N5_9BORD</name>
<dbReference type="Gene3D" id="3.40.50.150">
    <property type="entry name" value="Vaccinia Virus protein VP39"/>
    <property type="match status" value="1"/>
</dbReference>
<comment type="function">
    <text evidence="7">Specifically dimethylates two adjacent adenosines (A1518 and A1519) in the loop of a conserved hairpin near the 3'-end of 16S rRNA in the 30S particle. May play a critical role in biogenesis of 30S subunits.</text>
</comment>
<feature type="binding site" evidence="7 8">
    <location>
        <position position="103"/>
    </location>
    <ligand>
        <name>S-adenosyl-L-methionine</name>
        <dbReference type="ChEBI" id="CHEBI:59789"/>
    </ligand>
</feature>
<evidence type="ECO:0000259" key="9">
    <source>
        <dbReference type="SMART" id="SM00650"/>
    </source>
</evidence>
<evidence type="ECO:0000256" key="7">
    <source>
        <dbReference type="HAMAP-Rule" id="MF_00607"/>
    </source>
</evidence>
<feature type="binding site" evidence="7 8">
    <location>
        <position position="15"/>
    </location>
    <ligand>
        <name>S-adenosyl-L-methionine</name>
        <dbReference type="ChEBI" id="CHEBI:59789"/>
    </ligand>
</feature>
<dbReference type="GO" id="GO:0052908">
    <property type="term" value="F:16S rRNA (adenine(1518)-N(6)/adenine(1519)-N(6))-dimethyltransferase activity"/>
    <property type="evidence" value="ECO:0007669"/>
    <property type="project" value="UniProtKB-EC"/>
</dbReference>
<dbReference type="AlphaFoldDB" id="A0A1W6Z2N5"/>
<dbReference type="EMBL" id="CP021109">
    <property type="protein sequence ID" value="ARP87610.1"/>
    <property type="molecule type" value="Genomic_DNA"/>
</dbReference>
<dbReference type="RefSeq" id="WP_086072969.1">
    <property type="nucleotide sequence ID" value="NZ_CP021109.1"/>
</dbReference>
<dbReference type="FunFam" id="1.10.8.100:FF:000001">
    <property type="entry name" value="Ribosomal RNA small subunit methyltransferase A"/>
    <property type="match status" value="1"/>
</dbReference>
<dbReference type="InterPro" id="IPR020598">
    <property type="entry name" value="rRNA_Ade_methylase_Trfase_N"/>
</dbReference>
<dbReference type="PROSITE" id="PS01131">
    <property type="entry name" value="RRNA_A_DIMETH"/>
    <property type="match status" value="1"/>
</dbReference>
<dbReference type="InterPro" id="IPR001737">
    <property type="entry name" value="KsgA/Erm"/>
</dbReference>
<dbReference type="PANTHER" id="PTHR11727:SF7">
    <property type="entry name" value="DIMETHYLADENOSINE TRANSFERASE-RELATED"/>
    <property type="match status" value="1"/>
</dbReference>
<keyword evidence="4 7" id="KW-0808">Transferase</keyword>
<evidence type="ECO:0000256" key="3">
    <source>
        <dbReference type="ARBA" id="ARBA00022603"/>
    </source>
</evidence>
<evidence type="ECO:0000256" key="1">
    <source>
        <dbReference type="ARBA" id="ARBA00022490"/>
    </source>
</evidence>
<dbReference type="InterPro" id="IPR011530">
    <property type="entry name" value="rRNA_adenine_dimethylase"/>
</dbReference>
<dbReference type="Gene3D" id="1.10.8.100">
    <property type="entry name" value="Ribosomal RNA adenine dimethylase-like, domain 2"/>
    <property type="match status" value="1"/>
</dbReference>
<comment type="similarity">
    <text evidence="7">Belongs to the class I-like SAM-binding methyltransferase superfamily. rRNA adenine N(6)-methyltransferase family. RsmA subfamily.</text>
</comment>
<dbReference type="InterPro" id="IPR029063">
    <property type="entry name" value="SAM-dependent_MTases_sf"/>
</dbReference>
<dbReference type="PROSITE" id="PS51689">
    <property type="entry name" value="SAM_RNA_A_N6_MT"/>
    <property type="match status" value="1"/>
</dbReference>
<organism evidence="10 11">
    <name type="scientific">Bordetella genomosp. 9</name>
    <dbReference type="NCBI Taxonomy" id="1416803"/>
    <lineage>
        <taxon>Bacteria</taxon>
        <taxon>Pseudomonadati</taxon>
        <taxon>Pseudomonadota</taxon>
        <taxon>Betaproteobacteria</taxon>
        <taxon>Burkholderiales</taxon>
        <taxon>Alcaligenaceae</taxon>
        <taxon>Bordetella</taxon>
    </lineage>
</organism>
<keyword evidence="3 7" id="KW-0489">Methyltransferase</keyword>
<dbReference type="Proteomes" id="UP000194139">
    <property type="component" value="Chromosome"/>
</dbReference>
<dbReference type="GO" id="GO:0005829">
    <property type="term" value="C:cytosol"/>
    <property type="evidence" value="ECO:0007669"/>
    <property type="project" value="TreeGrafter"/>
</dbReference>
<evidence type="ECO:0000256" key="4">
    <source>
        <dbReference type="ARBA" id="ARBA00022679"/>
    </source>
</evidence>
<evidence type="ECO:0000256" key="5">
    <source>
        <dbReference type="ARBA" id="ARBA00022691"/>
    </source>
</evidence>
<comment type="subcellular location">
    <subcellularLocation>
        <location evidence="7">Cytoplasm</location>
    </subcellularLocation>
</comment>
<evidence type="ECO:0000256" key="6">
    <source>
        <dbReference type="ARBA" id="ARBA00022884"/>
    </source>
</evidence>
<evidence type="ECO:0000256" key="8">
    <source>
        <dbReference type="PROSITE-ProRule" id="PRU01026"/>
    </source>
</evidence>
<keyword evidence="1 7" id="KW-0963">Cytoplasm</keyword>
<gene>
    <name evidence="7" type="primary">rsmA</name>
    <name evidence="7" type="synonym">ksgA</name>
    <name evidence="10" type="ORF">CAL13_16415</name>
</gene>
<feature type="binding site" evidence="7 8">
    <location>
        <position position="40"/>
    </location>
    <ligand>
        <name>S-adenosyl-L-methionine</name>
        <dbReference type="ChEBI" id="CHEBI:59789"/>
    </ligand>
</feature>
<dbReference type="InterPro" id="IPR020596">
    <property type="entry name" value="rRNA_Ade_Mease_Trfase_CS"/>
</dbReference>
<dbReference type="GO" id="GO:0003723">
    <property type="term" value="F:RNA binding"/>
    <property type="evidence" value="ECO:0007669"/>
    <property type="project" value="UniProtKB-UniRule"/>
</dbReference>
<feature type="binding site" evidence="7 8">
    <location>
        <position position="85"/>
    </location>
    <ligand>
        <name>S-adenosyl-L-methionine</name>
        <dbReference type="ChEBI" id="CHEBI:59789"/>
    </ligand>
</feature>
<keyword evidence="11" id="KW-1185">Reference proteome</keyword>
<feature type="binding site" evidence="7 8">
    <location>
        <position position="13"/>
    </location>
    <ligand>
        <name>S-adenosyl-L-methionine</name>
        <dbReference type="ChEBI" id="CHEBI:59789"/>
    </ligand>
</feature>
<comment type="catalytic activity">
    <reaction evidence="7">
        <text>adenosine(1518)/adenosine(1519) in 16S rRNA + 4 S-adenosyl-L-methionine = N(6)-dimethyladenosine(1518)/N(6)-dimethyladenosine(1519) in 16S rRNA + 4 S-adenosyl-L-homocysteine + 4 H(+)</text>
        <dbReference type="Rhea" id="RHEA:19609"/>
        <dbReference type="Rhea" id="RHEA-COMP:10232"/>
        <dbReference type="Rhea" id="RHEA-COMP:10233"/>
        <dbReference type="ChEBI" id="CHEBI:15378"/>
        <dbReference type="ChEBI" id="CHEBI:57856"/>
        <dbReference type="ChEBI" id="CHEBI:59789"/>
        <dbReference type="ChEBI" id="CHEBI:74411"/>
        <dbReference type="ChEBI" id="CHEBI:74493"/>
        <dbReference type="EC" id="2.1.1.182"/>
    </reaction>
</comment>
<keyword evidence="6 7" id="KW-0694">RNA-binding</keyword>
<evidence type="ECO:0000313" key="10">
    <source>
        <dbReference type="EMBL" id="ARP87610.1"/>
    </source>
</evidence>
<feature type="domain" description="Ribosomal RNA adenine methylase transferase N-terminal" evidence="9">
    <location>
        <begin position="20"/>
        <end position="188"/>
    </location>
</feature>
<accession>A0A1W6Z2N5</accession>
<evidence type="ECO:0000313" key="11">
    <source>
        <dbReference type="Proteomes" id="UP000194139"/>
    </source>
</evidence>
<proteinExistence type="inferred from homology"/>
<reference evidence="10 11" key="1">
    <citation type="submission" date="2017-05" db="EMBL/GenBank/DDBJ databases">
        <title>Complete and WGS of Bordetella genogroups.</title>
        <authorList>
            <person name="Spilker T."/>
            <person name="LiPuma J."/>
        </authorList>
    </citation>
    <scope>NUCLEOTIDE SEQUENCE [LARGE SCALE GENOMIC DNA]</scope>
    <source>
        <strain evidence="10 11">AU17164</strain>
    </source>
</reference>
<dbReference type="NCBIfam" id="TIGR00755">
    <property type="entry name" value="ksgA"/>
    <property type="match status" value="1"/>
</dbReference>
<protein>
    <recommendedName>
        <fullName evidence="7">Ribosomal RNA small subunit methyltransferase A</fullName>
        <ecNumber evidence="7">2.1.1.182</ecNumber>
    </recommendedName>
    <alternativeName>
        <fullName evidence="7">16S rRNA (adenine(1518)-N(6)/adenine(1519)-N(6))-dimethyltransferase</fullName>
    </alternativeName>
    <alternativeName>
        <fullName evidence="7">16S rRNA dimethyladenosine transferase</fullName>
    </alternativeName>
    <alternativeName>
        <fullName evidence="7">16S rRNA dimethylase</fullName>
    </alternativeName>
    <alternativeName>
        <fullName evidence="7">S-adenosylmethionine-6-N', N'-adenosyl(rRNA) dimethyltransferase</fullName>
    </alternativeName>
</protein>
<dbReference type="InterPro" id="IPR023165">
    <property type="entry name" value="rRNA_Ade_diMease-like_C"/>
</dbReference>
<keyword evidence="5 7" id="KW-0949">S-adenosyl-L-methionine</keyword>
<dbReference type="EC" id="2.1.1.182" evidence="7"/>
<sequence length="276" mass="30706">MAQHQARKRFGQHFLVDESVVDAIVRAIGPGADDAMVEIGPGLSALTRPLLQRLRRLTVVEIDRDLAGRLRAEFPPERLDVVEADALTVDFSGFGPDLRVVGNLPYNISSPILFHLMTAADTVRDQHFMLQREVIDRMVAQPASSDYGRLSVMLQSRYRIEKLFDVPPEAFDPPPRVVSAVVRMVPLPADRRRPCSEAALEQVVARAFAQRRKMLRRALGDWTPHVPWDALEIPPTSRAEEVSVDKFIGLADVLFEAGLAGPSLPHSAELDKPRAD</sequence>
<keyword evidence="2 7" id="KW-0698">rRNA processing</keyword>
<evidence type="ECO:0000256" key="2">
    <source>
        <dbReference type="ARBA" id="ARBA00022552"/>
    </source>
</evidence>
<dbReference type="SUPFAM" id="SSF53335">
    <property type="entry name" value="S-adenosyl-L-methionine-dependent methyltransferases"/>
    <property type="match status" value="1"/>
</dbReference>
<dbReference type="HAMAP" id="MF_00607">
    <property type="entry name" value="16SrRNA_methyltr_A"/>
    <property type="match status" value="1"/>
</dbReference>
<dbReference type="Pfam" id="PF00398">
    <property type="entry name" value="RrnaAD"/>
    <property type="match status" value="1"/>
</dbReference>
<feature type="binding site" evidence="7 8">
    <location>
        <position position="61"/>
    </location>
    <ligand>
        <name>S-adenosyl-L-methionine</name>
        <dbReference type="ChEBI" id="CHEBI:59789"/>
    </ligand>
</feature>
<dbReference type="SMART" id="SM00650">
    <property type="entry name" value="rADc"/>
    <property type="match status" value="1"/>
</dbReference>
<dbReference type="PANTHER" id="PTHR11727">
    <property type="entry name" value="DIMETHYLADENOSINE TRANSFERASE"/>
    <property type="match status" value="1"/>
</dbReference>